<dbReference type="OrthoDB" id="6145196at2759"/>
<accession>A0A8W8JEZ2</accession>
<feature type="compositionally biased region" description="Polar residues" evidence="1">
    <location>
        <begin position="246"/>
        <end position="283"/>
    </location>
</feature>
<dbReference type="EnsemblMetazoa" id="G18926.8">
    <property type="protein sequence ID" value="G18926.8:cds"/>
    <property type="gene ID" value="G18926"/>
</dbReference>
<dbReference type="EnsemblMetazoa" id="G18926.4">
    <property type="protein sequence ID" value="G18926.4:cds"/>
    <property type="gene ID" value="G18926"/>
</dbReference>
<organism evidence="2 3">
    <name type="scientific">Magallana gigas</name>
    <name type="common">Pacific oyster</name>
    <name type="synonym">Crassostrea gigas</name>
    <dbReference type="NCBI Taxonomy" id="29159"/>
    <lineage>
        <taxon>Eukaryota</taxon>
        <taxon>Metazoa</taxon>
        <taxon>Spiralia</taxon>
        <taxon>Lophotrochozoa</taxon>
        <taxon>Mollusca</taxon>
        <taxon>Bivalvia</taxon>
        <taxon>Autobranchia</taxon>
        <taxon>Pteriomorphia</taxon>
        <taxon>Ostreida</taxon>
        <taxon>Ostreoidea</taxon>
        <taxon>Ostreidae</taxon>
        <taxon>Magallana</taxon>
    </lineage>
</organism>
<dbReference type="EnsemblMetazoa" id="G18926.7">
    <property type="protein sequence ID" value="G18926.7:cds"/>
    <property type="gene ID" value="G18926"/>
</dbReference>
<sequence>MSAAVLTSDNSNWRPTVVQIAPFVHDQHFSASRPSTSSSSQTNSDSTTEKRNYPVLAVTRSNSCITTGSEDVNKGTQDVPFSGRPPTEFIKSFYGGKFVASHSKKLQIASVKKCWVQDLNTQNNDTLSDSQSECQMDQSQFLATSNSDSVKSVLSERKYFYGTNVIMRNLKPTPGELDLQMRKEKYASEQAQKRKKYKLNVNQLPRSTTPINDHDPDKLNMKQVIQFLQNKNGSKVIPPKQAGKVSINSDSQKTIGTTGLRPQSEVTASNQRPPTDSVRSSTEVLRDDTKSDSESRIASRNSCYSRDSFGSRSILSTQSVPIMDSKEKRTHSKRHTPSSKSVKDRSRHSRRSVKEFKLYRFLALAPNGMGQTTVPDSHTLDQLRSKEKQKEKSIDDNQNRVAYRAPIIREQVPAYQFSENKLQGNKISAKDEIEGHNGERKTTKKTSHLMRRRALLQYREKFRMLKAENLEEEGDQRNTIRLPSVHDYDDNVRSHESEDEETVPKEIFSYPEDTVKIQDLSLLSSRSDQTNNRSVNYQSPLLIQTTYVDNNNNNKNKRLSVNIPQQSDKTTKEVIKLTLRKEKDVTREQSYMHDIATPRDANMYTMMCQHLKQSLPPTCEDDCGYDRRIYRISAVAINEEDDNYNILPDEATLAVHETLANSCIKVRQKLKGTVHND</sequence>
<feature type="compositionally biased region" description="Low complexity" evidence="1">
    <location>
        <begin position="30"/>
        <end position="46"/>
    </location>
</feature>
<dbReference type="AlphaFoldDB" id="A0A8W8JEZ2"/>
<feature type="region of interest" description="Disordered" evidence="1">
    <location>
        <begin position="231"/>
        <end position="351"/>
    </location>
</feature>
<reference evidence="2" key="1">
    <citation type="submission" date="2022-08" db="UniProtKB">
        <authorList>
            <consortium name="EnsemblMetazoa"/>
        </authorList>
    </citation>
    <scope>IDENTIFICATION</scope>
    <source>
        <strain evidence="2">05x7-T-G4-1.051#20</strain>
    </source>
</reference>
<feature type="region of interest" description="Disordered" evidence="1">
    <location>
        <begin position="367"/>
        <end position="396"/>
    </location>
</feature>
<protein>
    <submittedName>
        <fullName evidence="2">Uncharacterized protein</fullName>
    </submittedName>
</protein>
<dbReference type="EnsemblMetazoa" id="G18926.5">
    <property type="protein sequence ID" value="G18926.5:cds"/>
    <property type="gene ID" value="G18926"/>
</dbReference>
<feature type="region of interest" description="Disordered" evidence="1">
    <location>
        <begin position="29"/>
        <end position="53"/>
    </location>
</feature>
<dbReference type="Proteomes" id="UP000005408">
    <property type="component" value="Unassembled WGS sequence"/>
</dbReference>
<dbReference type="EnsemblMetazoa" id="G18926.11">
    <property type="protein sequence ID" value="G18926.11:cds"/>
    <property type="gene ID" value="G18926"/>
</dbReference>
<dbReference type="EnsemblMetazoa" id="G18926.10">
    <property type="protein sequence ID" value="G18926.10:cds"/>
    <property type="gene ID" value="G18926"/>
</dbReference>
<feature type="compositionally biased region" description="Polar residues" evidence="1">
    <location>
        <begin position="298"/>
        <end position="320"/>
    </location>
</feature>
<feature type="compositionally biased region" description="Basic and acidic residues" evidence="1">
    <location>
        <begin position="284"/>
        <end position="297"/>
    </location>
</feature>
<dbReference type="EnsemblMetazoa" id="G18926.1">
    <property type="protein sequence ID" value="G18926.1:cds"/>
    <property type="gene ID" value="G18926"/>
</dbReference>
<dbReference type="EnsemblMetazoa" id="G18926.9">
    <property type="protein sequence ID" value="G18926.9:cds"/>
    <property type="gene ID" value="G18926"/>
</dbReference>
<dbReference type="EnsemblMetazoa" id="G18926.6">
    <property type="protein sequence ID" value="G18926.6:cds"/>
    <property type="gene ID" value="G18926"/>
</dbReference>
<evidence type="ECO:0000256" key="1">
    <source>
        <dbReference type="SAM" id="MobiDB-lite"/>
    </source>
</evidence>
<evidence type="ECO:0000313" key="3">
    <source>
        <dbReference type="Proteomes" id="UP000005408"/>
    </source>
</evidence>
<evidence type="ECO:0000313" key="2">
    <source>
        <dbReference type="EnsemblMetazoa" id="G18926.6:cds"/>
    </source>
</evidence>
<keyword evidence="3" id="KW-1185">Reference proteome</keyword>
<feature type="compositionally biased region" description="Basic and acidic residues" evidence="1">
    <location>
        <begin position="378"/>
        <end position="396"/>
    </location>
</feature>
<dbReference type="OMA" id="PIMESKG"/>
<feature type="compositionally biased region" description="Basic residues" evidence="1">
    <location>
        <begin position="328"/>
        <end position="337"/>
    </location>
</feature>
<name>A0A8W8JEZ2_MAGGI</name>
<proteinExistence type="predicted"/>